<keyword evidence="4 7" id="KW-1133">Transmembrane helix</keyword>
<dbReference type="PANTHER" id="PTHR39087:SF2">
    <property type="entry name" value="UPF0104 MEMBRANE PROTEIN MJ1595"/>
    <property type="match status" value="1"/>
</dbReference>
<evidence type="ECO:0000256" key="4">
    <source>
        <dbReference type="ARBA" id="ARBA00022989"/>
    </source>
</evidence>
<feature type="transmembrane region" description="Helical" evidence="7">
    <location>
        <begin position="262"/>
        <end position="280"/>
    </location>
</feature>
<proteinExistence type="predicted"/>
<dbReference type="NCBIfam" id="TIGR00374">
    <property type="entry name" value="flippase-like domain"/>
    <property type="match status" value="1"/>
</dbReference>
<feature type="transmembrane region" description="Helical" evidence="7">
    <location>
        <begin position="130"/>
        <end position="158"/>
    </location>
</feature>
<gene>
    <name evidence="8" type="ORF">FOB82_04850</name>
</gene>
<dbReference type="PANTHER" id="PTHR39087">
    <property type="entry name" value="UPF0104 MEMBRANE PROTEIN MJ1595"/>
    <property type="match status" value="1"/>
</dbReference>
<evidence type="ECO:0000256" key="3">
    <source>
        <dbReference type="ARBA" id="ARBA00022692"/>
    </source>
</evidence>
<keyword evidence="2" id="KW-1003">Cell membrane</keyword>
<evidence type="ECO:0000313" key="8">
    <source>
        <dbReference type="EMBL" id="QGS34381.1"/>
    </source>
</evidence>
<dbReference type="GO" id="GO:0005886">
    <property type="term" value="C:plasma membrane"/>
    <property type="evidence" value="ECO:0007669"/>
    <property type="project" value="UniProtKB-SubCell"/>
</dbReference>
<feature type="transmembrane region" description="Helical" evidence="7">
    <location>
        <begin position="94"/>
        <end position="118"/>
    </location>
</feature>
<evidence type="ECO:0000313" key="9">
    <source>
        <dbReference type="Proteomes" id="UP000426857"/>
    </source>
</evidence>
<name>A0A6B8TNS5_9CORY</name>
<protein>
    <submittedName>
        <fullName evidence="8">Flippase-like domain-containing protein</fullName>
    </submittedName>
</protein>
<dbReference type="Pfam" id="PF03706">
    <property type="entry name" value="LPG_synthase_TM"/>
    <property type="match status" value="1"/>
</dbReference>
<dbReference type="KEGG" id="cxe:FOB82_04850"/>
<dbReference type="RefSeq" id="WP_155868418.1">
    <property type="nucleotide sequence ID" value="NZ_CP046322.1"/>
</dbReference>
<feature type="transmembrane region" description="Helical" evidence="7">
    <location>
        <begin position="313"/>
        <end position="333"/>
    </location>
</feature>
<feature type="compositionally biased region" description="Basic and acidic residues" evidence="6">
    <location>
        <begin position="344"/>
        <end position="359"/>
    </location>
</feature>
<keyword evidence="5 7" id="KW-0472">Membrane</keyword>
<accession>A0A6B8TNS5</accession>
<feature type="transmembrane region" description="Helical" evidence="7">
    <location>
        <begin position="55"/>
        <end position="73"/>
    </location>
</feature>
<dbReference type="AlphaFoldDB" id="A0A6B8TNS5"/>
<evidence type="ECO:0000256" key="7">
    <source>
        <dbReference type="SAM" id="Phobius"/>
    </source>
</evidence>
<evidence type="ECO:0000256" key="2">
    <source>
        <dbReference type="ARBA" id="ARBA00022475"/>
    </source>
</evidence>
<feature type="transmembrane region" description="Helical" evidence="7">
    <location>
        <begin position="232"/>
        <end position="253"/>
    </location>
</feature>
<keyword evidence="3 7" id="KW-0812">Transmembrane</keyword>
<evidence type="ECO:0000256" key="5">
    <source>
        <dbReference type="ARBA" id="ARBA00023136"/>
    </source>
</evidence>
<dbReference type="EMBL" id="CP046322">
    <property type="protein sequence ID" value="QGS34381.1"/>
    <property type="molecule type" value="Genomic_DNA"/>
</dbReference>
<dbReference type="InterPro" id="IPR022791">
    <property type="entry name" value="L-PG_synthase/AglD"/>
</dbReference>
<dbReference type="Proteomes" id="UP000426857">
    <property type="component" value="Chromosome"/>
</dbReference>
<feature type="transmembrane region" description="Helical" evidence="7">
    <location>
        <begin position="12"/>
        <end position="35"/>
    </location>
</feature>
<evidence type="ECO:0000256" key="6">
    <source>
        <dbReference type="SAM" id="MobiDB-lite"/>
    </source>
</evidence>
<comment type="subcellular location">
    <subcellularLocation>
        <location evidence="1">Cell membrane</location>
        <topology evidence="1">Multi-pass membrane protein</topology>
    </subcellularLocation>
</comment>
<feature type="transmembrane region" description="Helical" evidence="7">
    <location>
        <begin position="165"/>
        <end position="182"/>
    </location>
</feature>
<sequence length="380" mass="40516">MTRMRDAARSAASAASASWIRWALTLVILGVALWFALKNRDSVVDGWRTFLRADFGWVTFSAAMVALSLYAMAEVMRLLLRAAHVPVTRRATNSLVLAANAWSVSVPGGVAFSTALQVRRQLKWGASPVVISWFILLSGALSFLGLVALALGALFFIGGTAPSRLNAAGVAVLGLTVLLWWFSRNTTLIETVAKQVLKAINAIRRKPAGDGAEKLKATIRQLTSVRLSPLRMVIVFAWSFINWVTDVICLYAAMRAVGAEDVTVNTVLMAFVFSKVAGFIQATPGGVGPVEAVLTGTLIASGMVGTDAVATVLIYRLVSFILPAVVGWIVYLVGYGGDRRKDVEADAGAERAESAESAERPANTEGADVDGTNARTDGRE</sequence>
<feature type="region of interest" description="Disordered" evidence="6">
    <location>
        <begin position="344"/>
        <end position="380"/>
    </location>
</feature>
<organism evidence="8 9">
    <name type="scientific">Corynebacterium xerosis</name>
    <dbReference type="NCBI Taxonomy" id="1725"/>
    <lineage>
        <taxon>Bacteria</taxon>
        <taxon>Bacillati</taxon>
        <taxon>Actinomycetota</taxon>
        <taxon>Actinomycetes</taxon>
        <taxon>Mycobacteriales</taxon>
        <taxon>Corynebacteriaceae</taxon>
        <taxon>Corynebacterium</taxon>
    </lineage>
</organism>
<reference evidence="8 9" key="1">
    <citation type="submission" date="2019-11" db="EMBL/GenBank/DDBJ databases">
        <title>FDA dAtabase for Regulatory Grade micrObial Sequences (FDA-ARGOS): Supporting development and validation of Infectious Disease Dx tests.</title>
        <authorList>
            <person name="Kerrigan L."/>
            <person name="Long C."/>
            <person name="Tallon L."/>
            <person name="Sadzewicz L."/>
            <person name="Vavikolanu K."/>
            <person name="Mehta A."/>
            <person name="Aluvathingal J."/>
            <person name="Nadendla S."/>
            <person name="Yan Y."/>
            <person name="Sichtig H."/>
        </authorList>
    </citation>
    <scope>NUCLEOTIDE SEQUENCE [LARGE SCALE GENOMIC DNA]</scope>
    <source>
        <strain evidence="8 9">FDAARGOS_674</strain>
    </source>
</reference>
<evidence type="ECO:0000256" key="1">
    <source>
        <dbReference type="ARBA" id="ARBA00004651"/>
    </source>
</evidence>